<keyword evidence="1" id="KW-1133">Transmembrane helix</keyword>
<keyword evidence="1" id="KW-0812">Transmembrane</keyword>
<dbReference type="STRING" id="1747903.ASR47_1006164"/>
<evidence type="ECO:0000256" key="1">
    <source>
        <dbReference type="SAM" id="Phobius"/>
    </source>
</evidence>
<dbReference type="Proteomes" id="UP000092713">
    <property type="component" value="Unassembled WGS sequence"/>
</dbReference>
<gene>
    <name evidence="2" type="ORF">ASR47_1006164</name>
</gene>
<proteinExistence type="predicted"/>
<evidence type="ECO:0000313" key="3">
    <source>
        <dbReference type="Proteomes" id="UP000092713"/>
    </source>
</evidence>
<sequence>MKKRTKIIISGLAGIIIMPVWIYTFYLLFFDKSEGKSGEIGKSAITIQEGILSDVGPSNSHGIIFSMTEYSHLVIGDNELKELRIVDELRNSLSDAMRKRCTLYIYNSTIVGIKLSNGRTYCANYKLGGLWHFLGWLLVILGVPLIFALGLGILCLIGGYGLIKRGKIYSCASNVPDGVILTA</sequence>
<comment type="caution">
    <text evidence="2">The sequence shown here is derived from an EMBL/GenBank/DDBJ whole genome shotgun (WGS) entry which is preliminary data.</text>
</comment>
<accession>A0A1A7C0N9</accession>
<name>A0A1A7C0N9_9BURK</name>
<feature type="transmembrane region" description="Helical" evidence="1">
    <location>
        <begin position="133"/>
        <end position="163"/>
    </location>
</feature>
<protein>
    <submittedName>
        <fullName evidence="2">Uncharacterized protein</fullName>
    </submittedName>
</protein>
<evidence type="ECO:0000313" key="2">
    <source>
        <dbReference type="EMBL" id="OBV38564.1"/>
    </source>
</evidence>
<dbReference type="RefSeq" id="WP_150127833.1">
    <property type="nucleotide sequence ID" value="NZ_LOCQ01000057.1"/>
</dbReference>
<dbReference type="AlphaFoldDB" id="A0A1A7C0N9"/>
<keyword evidence="1" id="KW-0472">Membrane</keyword>
<feature type="transmembrane region" description="Helical" evidence="1">
    <location>
        <begin position="7"/>
        <end position="29"/>
    </location>
</feature>
<dbReference type="EMBL" id="LOCQ01000057">
    <property type="protein sequence ID" value="OBV38564.1"/>
    <property type="molecule type" value="Genomic_DNA"/>
</dbReference>
<organism evidence="2 3">
    <name type="scientific">Janthinobacterium psychrotolerans</name>
    <dbReference type="NCBI Taxonomy" id="1747903"/>
    <lineage>
        <taxon>Bacteria</taxon>
        <taxon>Pseudomonadati</taxon>
        <taxon>Pseudomonadota</taxon>
        <taxon>Betaproteobacteria</taxon>
        <taxon>Burkholderiales</taxon>
        <taxon>Oxalobacteraceae</taxon>
        <taxon>Janthinobacterium</taxon>
    </lineage>
</organism>
<reference evidence="2 3" key="1">
    <citation type="submission" date="2016-04" db="EMBL/GenBank/DDBJ databases">
        <title>Draft genome sequence of Janthinobacterium psychrotolerans sp. nov., isolated from freshwater sediments in Denmark.</title>
        <authorList>
            <person name="Gong X."/>
            <person name="Skrivergaard S."/>
            <person name="Korsgaard B.S."/>
            <person name="Schreiber L."/>
            <person name="Marshall I.P."/>
            <person name="Finster K."/>
            <person name="Schramm A."/>
        </authorList>
    </citation>
    <scope>NUCLEOTIDE SEQUENCE [LARGE SCALE GENOMIC DNA]</scope>
    <source>
        <strain evidence="2 3">S3-2</strain>
    </source>
</reference>
<keyword evidence="3" id="KW-1185">Reference proteome</keyword>